<dbReference type="Pfam" id="PF18701">
    <property type="entry name" value="DUF5641"/>
    <property type="match status" value="1"/>
</dbReference>
<dbReference type="InParanoid" id="A0A0V1AL81"/>
<protein>
    <recommendedName>
        <fullName evidence="2">DUF5641 domain-containing protein</fullName>
    </recommendedName>
</protein>
<dbReference type="Proteomes" id="UP000054776">
    <property type="component" value="Unassembled WGS sequence"/>
</dbReference>
<reference evidence="3 4" key="1">
    <citation type="submission" date="2015-01" db="EMBL/GenBank/DDBJ databases">
        <title>Evolution of Trichinella species and genotypes.</title>
        <authorList>
            <person name="Korhonen P.K."/>
            <person name="Edoardo P."/>
            <person name="Giuseppe L.R."/>
            <person name="Gasser R.B."/>
        </authorList>
    </citation>
    <scope>NUCLEOTIDE SEQUENCE [LARGE SCALE GENOMIC DNA]</scope>
    <source>
        <strain evidence="3">ISS3</strain>
    </source>
</reference>
<comment type="caution">
    <text evidence="3">The sequence shown here is derived from an EMBL/GenBank/DDBJ whole genome shotgun (WGS) entry which is preliminary data.</text>
</comment>
<organism evidence="3 4">
    <name type="scientific">Trichinella spiralis</name>
    <name type="common">Trichina worm</name>
    <dbReference type="NCBI Taxonomy" id="6334"/>
    <lineage>
        <taxon>Eukaryota</taxon>
        <taxon>Metazoa</taxon>
        <taxon>Ecdysozoa</taxon>
        <taxon>Nematoda</taxon>
        <taxon>Enoplea</taxon>
        <taxon>Dorylaimia</taxon>
        <taxon>Trichinellida</taxon>
        <taxon>Trichinellidae</taxon>
        <taxon>Trichinella</taxon>
    </lineage>
</organism>
<dbReference type="AlphaFoldDB" id="A0A0V1AL81"/>
<sequence>LSLSRPNLVLVKEPSTTWTKWPIGKITAVHPSEDGVSRTATVKTRQGTVTRSARSLRLVEPSGDA</sequence>
<feature type="non-terminal residue" evidence="3">
    <location>
        <position position="65"/>
    </location>
</feature>
<evidence type="ECO:0000256" key="1">
    <source>
        <dbReference type="SAM" id="MobiDB-lite"/>
    </source>
</evidence>
<name>A0A0V1AL81_TRISP</name>
<dbReference type="EMBL" id="JYDH01000957">
    <property type="protein sequence ID" value="KRY25438.1"/>
    <property type="molecule type" value="Genomic_DNA"/>
</dbReference>
<accession>A0A0V1AL81</accession>
<evidence type="ECO:0000313" key="3">
    <source>
        <dbReference type="EMBL" id="KRY25438.1"/>
    </source>
</evidence>
<dbReference type="InterPro" id="IPR040676">
    <property type="entry name" value="DUF5641"/>
</dbReference>
<proteinExistence type="predicted"/>
<dbReference type="OrthoDB" id="7981490at2759"/>
<feature type="compositionally biased region" description="Polar residues" evidence="1">
    <location>
        <begin position="38"/>
        <end position="53"/>
    </location>
</feature>
<feature type="region of interest" description="Disordered" evidence="1">
    <location>
        <begin position="37"/>
        <end position="65"/>
    </location>
</feature>
<feature type="non-terminal residue" evidence="3">
    <location>
        <position position="1"/>
    </location>
</feature>
<keyword evidence="4" id="KW-1185">Reference proteome</keyword>
<evidence type="ECO:0000313" key="4">
    <source>
        <dbReference type="Proteomes" id="UP000054776"/>
    </source>
</evidence>
<evidence type="ECO:0000259" key="2">
    <source>
        <dbReference type="Pfam" id="PF18701"/>
    </source>
</evidence>
<gene>
    <name evidence="3" type="ORF">T01_10427</name>
</gene>
<feature type="domain" description="DUF5641" evidence="2">
    <location>
        <begin position="5"/>
        <end position="56"/>
    </location>
</feature>